<evidence type="ECO:0000256" key="6">
    <source>
        <dbReference type="ARBA" id="ARBA00022505"/>
    </source>
</evidence>
<dbReference type="RefSeq" id="WP_413778381.1">
    <property type="nucleotide sequence ID" value="NZ_JAUOZS010000001.1"/>
</dbReference>
<proteinExistence type="inferred from homology"/>
<evidence type="ECO:0000256" key="7">
    <source>
        <dbReference type="ARBA" id="ARBA00023150"/>
    </source>
</evidence>
<dbReference type="PANTHER" id="PTHR10192">
    <property type="entry name" value="MOLYBDOPTERIN BIOSYNTHESIS PROTEIN"/>
    <property type="match status" value="1"/>
</dbReference>
<protein>
    <recommendedName>
        <fullName evidence="5 9">Molybdopterin molybdenumtransferase</fullName>
        <ecNumber evidence="4 9">2.10.1.1</ecNumber>
    </recommendedName>
</protein>
<comment type="function">
    <text evidence="1 9">Catalyzes the insertion of molybdate into adenylated molybdopterin with the concomitant release of AMP.</text>
</comment>
<dbReference type="Pfam" id="PF00994">
    <property type="entry name" value="MoCF_biosynth"/>
    <property type="match status" value="1"/>
</dbReference>
<keyword evidence="12" id="KW-1185">Reference proteome</keyword>
<comment type="similarity">
    <text evidence="3 9">Belongs to the MoeA family.</text>
</comment>
<evidence type="ECO:0000259" key="10">
    <source>
        <dbReference type="SMART" id="SM00852"/>
    </source>
</evidence>
<dbReference type="SUPFAM" id="SSF63882">
    <property type="entry name" value="MoeA N-terminal region -like"/>
    <property type="match status" value="1"/>
</dbReference>
<dbReference type="Gene3D" id="3.90.105.10">
    <property type="entry name" value="Molybdopterin biosynthesis moea protein, domain 2"/>
    <property type="match status" value="1"/>
</dbReference>
<evidence type="ECO:0000313" key="12">
    <source>
        <dbReference type="Proteomes" id="UP001254848"/>
    </source>
</evidence>
<dbReference type="EMBL" id="JAUOZS010000001">
    <property type="protein sequence ID" value="MDT8899814.1"/>
    <property type="molecule type" value="Genomic_DNA"/>
</dbReference>
<dbReference type="SUPFAM" id="SSF63867">
    <property type="entry name" value="MoeA C-terminal domain-like"/>
    <property type="match status" value="1"/>
</dbReference>
<dbReference type="EC" id="2.10.1.1" evidence="4 9"/>
<dbReference type="Gene3D" id="2.40.340.10">
    <property type="entry name" value="MoeA, C-terminal, domain IV"/>
    <property type="match status" value="1"/>
</dbReference>
<dbReference type="SUPFAM" id="SSF53218">
    <property type="entry name" value="Molybdenum cofactor biosynthesis proteins"/>
    <property type="match status" value="1"/>
</dbReference>
<comment type="catalytic activity">
    <reaction evidence="8">
        <text>adenylyl-molybdopterin + molybdate = Mo-molybdopterin + AMP + H(+)</text>
        <dbReference type="Rhea" id="RHEA:35047"/>
        <dbReference type="ChEBI" id="CHEBI:15378"/>
        <dbReference type="ChEBI" id="CHEBI:36264"/>
        <dbReference type="ChEBI" id="CHEBI:62727"/>
        <dbReference type="ChEBI" id="CHEBI:71302"/>
        <dbReference type="ChEBI" id="CHEBI:456215"/>
        <dbReference type="EC" id="2.10.1.1"/>
    </reaction>
</comment>
<dbReference type="InterPro" id="IPR036425">
    <property type="entry name" value="MoaB/Mog-like_dom_sf"/>
</dbReference>
<feature type="domain" description="MoaB/Mog" evidence="10">
    <location>
        <begin position="182"/>
        <end position="320"/>
    </location>
</feature>
<dbReference type="InterPro" id="IPR036135">
    <property type="entry name" value="MoeA_linker/N_sf"/>
</dbReference>
<comment type="cofactor">
    <cofactor evidence="9">
        <name>Mg(2+)</name>
        <dbReference type="ChEBI" id="CHEBI:18420"/>
    </cofactor>
</comment>
<dbReference type="Proteomes" id="UP001254848">
    <property type="component" value="Unassembled WGS sequence"/>
</dbReference>
<comment type="caution">
    <text evidence="11">The sequence shown here is derived from an EMBL/GenBank/DDBJ whole genome shotgun (WGS) entry which is preliminary data.</text>
</comment>
<evidence type="ECO:0000256" key="5">
    <source>
        <dbReference type="ARBA" id="ARBA00021108"/>
    </source>
</evidence>
<dbReference type="SMART" id="SM00852">
    <property type="entry name" value="MoCF_biosynth"/>
    <property type="match status" value="1"/>
</dbReference>
<dbReference type="PANTHER" id="PTHR10192:SF5">
    <property type="entry name" value="GEPHYRIN"/>
    <property type="match status" value="1"/>
</dbReference>
<dbReference type="Pfam" id="PF03454">
    <property type="entry name" value="MoeA_C"/>
    <property type="match status" value="1"/>
</dbReference>
<dbReference type="InterPro" id="IPR005110">
    <property type="entry name" value="MoeA_linker/N"/>
</dbReference>
<keyword evidence="7 9" id="KW-0501">Molybdenum cofactor biosynthesis</keyword>
<sequence>MKRNVALEEAQDLLLRMACPVKECKIPLFDAAGRVLSREIKAPINLPPFDRSPLDGYAVRAEDIAAASEAYPTSLEVIEEVAAGYAARQRVTAKTAIKVMTGAPIPAGADVVIKHEDVTRTGNICKFFYPLKSGSNIVRTGEDVKKGELIAAPGTHVSPAMVGLIAALGFAEVSVYNKVKVAVISTGDELVDCSQPLQPGKIYNSNLPSLVAACLKLGAKITALGNVPDELDSIADIISLGLADADIVITTGGVSAGDYDVVPDALDRLGINVIYRGVNMKPGSPVLAAEYNNKFIVCLSGNPAAALVTFDLIAVPLIKKKMGLTSYLPTRLDAVFEGEFGKPSPQRRFLRGRLQVNEGANSVTLTGEQSNGVLKSLINCNAYIDVPAGSGRMNAGQDVSVLVVDDVFGH</sequence>
<dbReference type="NCBIfam" id="NF045515">
    <property type="entry name" value="Glp_gephyrin"/>
    <property type="match status" value="1"/>
</dbReference>
<dbReference type="InterPro" id="IPR001453">
    <property type="entry name" value="MoaB/Mog_dom"/>
</dbReference>
<dbReference type="NCBIfam" id="TIGR00177">
    <property type="entry name" value="molyb_syn"/>
    <property type="match status" value="1"/>
</dbReference>
<gene>
    <name evidence="11" type="ORF">Q4T40_00940</name>
</gene>
<evidence type="ECO:0000313" key="11">
    <source>
        <dbReference type="EMBL" id="MDT8899814.1"/>
    </source>
</evidence>
<dbReference type="Gene3D" id="3.40.980.10">
    <property type="entry name" value="MoaB/Mog-like domain"/>
    <property type="match status" value="1"/>
</dbReference>
<organism evidence="11 12">
    <name type="scientific">Anaeroselena agilis</name>
    <dbReference type="NCBI Taxonomy" id="3063788"/>
    <lineage>
        <taxon>Bacteria</taxon>
        <taxon>Bacillati</taxon>
        <taxon>Bacillota</taxon>
        <taxon>Negativicutes</taxon>
        <taxon>Acetonemataceae</taxon>
        <taxon>Anaeroselena</taxon>
    </lineage>
</organism>
<evidence type="ECO:0000256" key="2">
    <source>
        <dbReference type="ARBA" id="ARBA00005046"/>
    </source>
</evidence>
<evidence type="ECO:0000256" key="4">
    <source>
        <dbReference type="ARBA" id="ARBA00013269"/>
    </source>
</evidence>
<accession>A0ABU3NSM1</accession>
<keyword evidence="9" id="KW-0460">Magnesium</keyword>
<dbReference type="InterPro" id="IPR038987">
    <property type="entry name" value="MoeA-like"/>
</dbReference>
<keyword evidence="9" id="KW-0479">Metal-binding</keyword>
<comment type="pathway">
    <text evidence="2 9">Cofactor biosynthesis; molybdopterin biosynthesis.</text>
</comment>
<evidence type="ECO:0000256" key="8">
    <source>
        <dbReference type="ARBA" id="ARBA00047317"/>
    </source>
</evidence>
<dbReference type="InterPro" id="IPR036688">
    <property type="entry name" value="MoeA_C_domain_IV_sf"/>
</dbReference>
<dbReference type="InterPro" id="IPR005111">
    <property type="entry name" value="MoeA_C_domain_IV"/>
</dbReference>
<dbReference type="Pfam" id="PF03453">
    <property type="entry name" value="MoeA_N"/>
    <property type="match status" value="1"/>
</dbReference>
<evidence type="ECO:0000256" key="3">
    <source>
        <dbReference type="ARBA" id="ARBA00010763"/>
    </source>
</evidence>
<keyword evidence="9" id="KW-0808">Transferase</keyword>
<dbReference type="CDD" id="cd00887">
    <property type="entry name" value="MoeA"/>
    <property type="match status" value="1"/>
</dbReference>
<name>A0ABU3NSM1_9FIRM</name>
<evidence type="ECO:0000256" key="1">
    <source>
        <dbReference type="ARBA" id="ARBA00002901"/>
    </source>
</evidence>
<keyword evidence="6 9" id="KW-0500">Molybdenum</keyword>
<dbReference type="Gene3D" id="2.170.190.11">
    <property type="entry name" value="Molybdopterin biosynthesis moea protein, domain 3"/>
    <property type="match status" value="1"/>
</dbReference>
<reference evidence="11 12" key="1">
    <citation type="submission" date="2023-07" db="EMBL/GenBank/DDBJ databases">
        <title>The novel representative of Negativicutes class, Anaeroselena agilis gen. nov. sp. nov.</title>
        <authorList>
            <person name="Prokofeva M.I."/>
            <person name="Elcheninov A.G."/>
            <person name="Klyukina A."/>
            <person name="Kublanov I.V."/>
            <person name="Frolov E.N."/>
            <person name="Podosokorskaya O.A."/>
        </authorList>
    </citation>
    <scope>NUCLEOTIDE SEQUENCE [LARGE SCALE GENOMIC DNA]</scope>
    <source>
        <strain evidence="11 12">4137-cl</strain>
    </source>
</reference>
<evidence type="ECO:0000256" key="9">
    <source>
        <dbReference type="RuleBase" id="RU365090"/>
    </source>
</evidence>